<dbReference type="InterPro" id="IPR000620">
    <property type="entry name" value="EamA_dom"/>
</dbReference>
<organism evidence="9 10">
    <name type="scientific">Solirubrobacter pauli</name>
    <dbReference type="NCBI Taxonomy" id="166793"/>
    <lineage>
        <taxon>Bacteria</taxon>
        <taxon>Bacillati</taxon>
        <taxon>Actinomycetota</taxon>
        <taxon>Thermoleophilia</taxon>
        <taxon>Solirubrobacterales</taxon>
        <taxon>Solirubrobacteraceae</taxon>
        <taxon>Solirubrobacter</taxon>
    </lineage>
</organism>
<protein>
    <submittedName>
        <fullName evidence="9">Drug/metabolite transporter (DMT)-like permease</fullName>
    </submittedName>
</protein>
<feature type="domain" description="EamA" evidence="8">
    <location>
        <begin position="84"/>
        <end position="215"/>
    </location>
</feature>
<dbReference type="GO" id="GO:0016020">
    <property type="term" value="C:membrane"/>
    <property type="evidence" value="ECO:0007669"/>
    <property type="project" value="UniProtKB-SubCell"/>
</dbReference>
<feature type="transmembrane region" description="Helical" evidence="7">
    <location>
        <begin position="200"/>
        <end position="218"/>
    </location>
</feature>
<evidence type="ECO:0000256" key="7">
    <source>
        <dbReference type="SAM" id="Phobius"/>
    </source>
</evidence>
<comment type="subcellular location">
    <subcellularLocation>
        <location evidence="1">Membrane</location>
        <topology evidence="1">Multi-pass membrane protein</topology>
    </subcellularLocation>
</comment>
<keyword evidence="10" id="KW-1185">Reference proteome</keyword>
<evidence type="ECO:0000256" key="1">
    <source>
        <dbReference type="ARBA" id="ARBA00004141"/>
    </source>
</evidence>
<sequence length="396" mass="40223">MKDASNAIGRTVVTQDTPEGPGEDRRAAGEPRGAGGADNARAAGEPHPPAATTAVAVALARAAGEPHPPAGAVAGRGAHPGAWKAVAWGFLGVLAFSFTLPLTRHAVEELDATFVGLGRALVAAALAGALLAMRREPLPERRDLPRFAAVALGVVIGFPLFSTLALRHLEAAHASVIVGLLPAATAVFAVLRAGERPSRAFWVAAAAGLVAVLVFAATQGVNGLQPADLLVLAAVASAGLGYAEGGVLARRYGGWQVICWALVFTAPFLVLPTALSADGLGHVSVTVWLCFAYVSAVSMFLGFFAWYHGLALGGVAKIGQTQLAQPVLTLAWSALLLGEHITPGMVVAALAIVACVLATQRTRATAAPRPGTRAATRQAPTPAHPAPHPPGSGGPL</sequence>
<evidence type="ECO:0000256" key="5">
    <source>
        <dbReference type="ARBA" id="ARBA00023136"/>
    </source>
</evidence>
<gene>
    <name evidence="9" type="ORF">C8N24_0989</name>
</gene>
<comment type="caution">
    <text evidence="9">The sequence shown here is derived from an EMBL/GenBank/DDBJ whole genome shotgun (WGS) entry which is preliminary data.</text>
</comment>
<evidence type="ECO:0000256" key="2">
    <source>
        <dbReference type="ARBA" id="ARBA00007362"/>
    </source>
</evidence>
<feature type="transmembrane region" description="Helical" evidence="7">
    <location>
        <begin position="255"/>
        <end position="274"/>
    </location>
</feature>
<dbReference type="SUPFAM" id="SSF103481">
    <property type="entry name" value="Multidrug resistance efflux transporter EmrE"/>
    <property type="match status" value="2"/>
</dbReference>
<feature type="transmembrane region" description="Helical" evidence="7">
    <location>
        <begin position="224"/>
        <end position="243"/>
    </location>
</feature>
<keyword evidence="4 7" id="KW-1133">Transmembrane helix</keyword>
<name>A0A660L9G7_9ACTN</name>
<evidence type="ECO:0000256" key="3">
    <source>
        <dbReference type="ARBA" id="ARBA00022692"/>
    </source>
</evidence>
<evidence type="ECO:0000259" key="8">
    <source>
        <dbReference type="Pfam" id="PF00892"/>
    </source>
</evidence>
<feature type="transmembrane region" description="Helical" evidence="7">
    <location>
        <begin position="286"/>
        <end position="307"/>
    </location>
</feature>
<dbReference type="Proteomes" id="UP000278962">
    <property type="component" value="Unassembled WGS sequence"/>
</dbReference>
<keyword evidence="3 7" id="KW-0812">Transmembrane</keyword>
<evidence type="ECO:0000256" key="4">
    <source>
        <dbReference type="ARBA" id="ARBA00022989"/>
    </source>
</evidence>
<feature type="domain" description="EamA" evidence="8">
    <location>
        <begin position="227"/>
        <end position="357"/>
    </location>
</feature>
<dbReference type="EMBL" id="RBIL01000001">
    <property type="protein sequence ID" value="RKQ91169.1"/>
    <property type="molecule type" value="Genomic_DNA"/>
</dbReference>
<dbReference type="InterPro" id="IPR037185">
    <property type="entry name" value="EmrE-like"/>
</dbReference>
<feature type="compositionally biased region" description="Low complexity" evidence="6">
    <location>
        <begin position="366"/>
        <end position="381"/>
    </location>
</feature>
<dbReference type="PANTHER" id="PTHR32322:SF2">
    <property type="entry name" value="EAMA DOMAIN-CONTAINING PROTEIN"/>
    <property type="match status" value="1"/>
</dbReference>
<keyword evidence="5 7" id="KW-0472">Membrane</keyword>
<dbReference type="InterPro" id="IPR050638">
    <property type="entry name" value="AA-Vitamin_Transporters"/>
</dbReference>
<feature type="transmembrane region" description="Helical" evidence="7">
    <location>
        <begin position="172"/>
        <end position="193"/>
    </location>
</feature>
<comment type="similarity">
    <text evidence="2">Belongs to the EamA transporter family.</text>
</comment>
<feature type="region of interest" description="Disordered" evidence="6">
    <location>
        <begin position="1"/>
        <end position="49"/>
    </location>
</feature>
<feature type="transmembrane region" description="Helical" evidence="7">
    <location>
        <begin position="85"/>
        <end position="102"/>
    </location>
</feature>
<feature type="transmembrane region" description="Helical" evidence="7">
    <location>
        <begin position="144"/>
        <end position="166"/>
    </location>
</feature>
<evidence type="ECO:0000313" key="9">
    <source>
        <dbReference type="EMBL" id="RKQ91169.1"/>
    </source>
</evidence>
<accession>A0A660L9G7</accession>
<proteinExistence type="inferred from homology"/>
<dbReference type="OrthoDB" id="9784288at2"/>
<feature type="compositionally biased region" description="Pro residues" evidence="6">
    <location>
        <begin position="382"/>
        <end position="396"/>
    </location>
</feature>
<dbReference type="Pfam" id="PF00892">
    <property type="entry name" value="EamA"/>
    <property type="match status" value="2"/>
</dbReference>
<dbReference type="AlphaFoldDB" id="A0A660L9G7"/>
<reference evidence="9 10" key="1">
    <citation type="submission" date="2018-10" db="EMBL/GenBank/DDBJ databases">
        <title>Genomic Encyclopedia of Archaeal and Bacterial Type Strains, Phase II (KMG-II): from individual species to whole genera.</title>
        <authorList>
            <person name="Goeker M."/>
        </authorList>
    </citation>
    <scope>NUCLEOTIDE SEQUENCE [LARGE SCALE GENOMIC DNA]</scope>
    <source>
        <strain evidence="9 10">DSM 14954</strain>
    </source>
</reference>
<feature type="region of interest" description="Disordered" evidence="6">
    <location>
        <begin position="366"/>
        <end position="396"/>
    </location>
</feature>
<feature type="transmembrane region" description="Helical" evidence="7">
    <location>
        <begin position="114"/>
        <end position="132"/>
    </location>
</feature>
<evidence type="ECO:0000256" key="6">
    <source>
        <dbReference type="SAM" id="MobiDB-lite"/>
    </source>
</evidence>
<evidence type="ECO:0000313" key="10">
    <source>
        <dbReference type="Proteomes" id="UP000278962"/>
    </source>
</evidence>
<dbReference type="PANTHER" id="PTHR32322">
    <property type="entry name" value="INNER MEMBRANE TRANSPORTER"/>
    <property type="match status" value="1"/>
</dbReference>